<dbReference type="Gene3D" id="3.30.420.10">
    <property type="entry name" value="Ribonuclease H-like superfamily/Ribonuclease H"/>
    <property type="match status" value="1"/>
</dbReference>
<dbReference type="GO" id="GO:0036064">
    <property type="term" value="C:ciliary basal body"/>
    <property type="evidence" value="ECO:0007669"/>
    <property type="project" value="TreeGrafter"/>
</dbReference>
<comment type="subcellular location">
    <subcellularLocation>
        <location evidence="1">Cell projection</location>
        <location evidence="1">Cilium</location>
    </subcellularLocation>
</comment>
<evidence type="ECO:0000313" key="12">
    <source>
        <dbReference type="EMBL" id="OLP98161.1"/>
    </source>
</evidence>
<evidence type="ECO:0000256" key="7">
    <source>
        <dbReference type="PROSITE-ProRule" id="PRU00047"/>
    </source>
</evidence>
<evidence type="ECO:0000313" key="13">
    <source>
        <dbReference type="Proteomes" id="UP000186817"/>
    </source>
</evidence>
<dbReference type="PANTHER" id="PTHR15654:SF2">
    <property type="entry name" value="COILED-COIL DOMAIN-CONTAINING PROTEIN 113"/>
    <property type="match status" value="1"/>
</dbReference>
<feature type="domain" description="CCHC-type" evidence="10">
    <location>
        <begin position="534"/>
        <end position="549"/>
    </location>
</feature>
<feature type="region of interest" description="Disordered" evidence="9">
    <location>
        <begin position="251"/>
        <end position="332"/>
    </location>
</feature>
<feature type="compositionally biased region" description="Basic residues" evidence="9">
    <location>
        <begin position="561"/>
        <end position="575"/>
    </location>
</feature>
<evidence type="ECO:0000256" key="4">
    <source>
        <dbReference type="ARBA" id="ARBA00023273"/>
    </source>
</evidence>
<feature type="compositionally biased region" description="Low complexity" evidence="9">
    <location>
        <begin position="507"/>
        <end position="528"/>
    </location>
</feature>
<sequence length="2550" mass="286630">MLKKQAQTKLTSDQNLDILKALMEETDIRIAEVKRDAYEFRRDIVVGAENPRTGKTVAEKVLKYMEDKLTQKDMQINKLLMKNQAYKVAIKKAEQQLKSKAETGDDLQYIDFHQLQIENSQFVKRIEEANQDGDVPSWDGSPNTFERFATDCRWYSFSLKKSERHLAAPRVWHKLSGSAKSVVRNLNPEQYATANGLDKLLEVLRGSPLQRLPVPDTFQRLERWSNLHRRQGETVPQLLVREEELFAELQQSLQRARQDPKESAFGMPSATLEPHAEESRGSPGDNEEDEDEVPKDEKTEEKKAETPKGSPTAQKGSSPTSSTRSKTAASATTMPGYFEDELRGYRLLKACALQSSERQQVLTLTRNSTKFATVRQALRTMFDDGWPDQQRRSRPTAWWAEYDDAFYNDGWGWDEFYEEAETYWQDESQEWFPEASEDWAYYNDDYAEPADENPEAPLEEDEKQLLEEEAEAFAIAEEATKTLQQARDAVQKARQARGYFPLGGKGSTSPSSKGSSSGKGRGFRPSGKGAPGVCTACGRPGHRYYECPSRSKGKGFSGKPSGKKGGKSKGSKGFKGKGSDAYSSDLGYATVFSLEVVKEQESESWDEAVCSSYVLSCDSAVPSKVRASEVIVDTGATESACGIETLERFLNATKFRYQVRLEDRPVFRFGNGRTMQATSRVDIVTAALGTLSVYVLDDETAQQTLCYLVAGLCERSRPWSTTAPEDDPRWDGWPCKGNHTPGRFRSNQFAQWRTCTRCALRLEYQPRGPHTGTYRQAGPSRVVLATAISELRMEMDAIAVTEKLVNDKCMEVTGRLRQQGYNVMIREPMEKPTVNRSPTASTTTRARSTPRTATPATTRTPAKENAAIKGATPKASAVKEPKSVLKEGTEALANEEVKTPVHLSNEEIHESLHEIALLEKRVEAQRAKLIEEAGLRGLMETEGQWSDDEATVINHDPAAPSDRDDSEVHTVSRERPITSTLKRALVKGSALLLGSILADAVALMSSTGAAADVVQYGGPPSLSHSLVECGYQSLFYKPEEFQKFENETMNANGKVIWTSPPMRAHLQRTFQRETAAPNQVRNHERALRRERKELHKIAGCLARSIQSSSDVVLEMPARLHQCWQDVAYLKDVASEHGVMVYDFKVHGCAFGMTCNGVPVRKLWRILTTSEAVRIGLERGCPGHPDHVEDHGGCSMCSEPRWYPEKLQKRMVESVVWTLSSKHGTRSMAADVETELLEQQWFSRKFEPDTGVAETYALSRQRLPAEAPTGRKLEEVRQQLLRLHRSSGHTSFTAISKLLARRGAPSWAVEFAKSVECPACIESRRPLPNPPSSTESPPSLYEVVGTDVFEYSFKNEEGKIRKLKACIWVDRASRFCMVSGLKIYDEAWEPTTSEIIRVFLRDWMMTCPAPRWLLADSALYYTSEELREFCGKSGIGLMIAPPEAHWVMSHEEQLIGRLKATVDRMIKEDPDLSVISMFHYACHAHNSTIQHQSGYAPFQWVRGAIPADMVPEGANPKKAFDEVLKFREQAAVAYRRSQAADQMSKLNNASSRPVQIFEPGTLVMVWRARRSGGKGGWQGPVRVLLREGATYWLASGAALLRAKANQLRKCSRFEETTAIASGAAVYRMPVTLETLMRGFRGKQYEDVTGQTPPRAAVEDTAQGNVAIPPRARRDDDYWEVRGEWLVRFHVKPRLAMLVPSKMKNIPIAEEDLSGERVTVVQSGGNVQELKDKKRLLNVVINRNPLVVHLVGHRKRVGHSKDHSVQFQASDAETSVVGDSSEEEMIPDQDVIPNEGRDPRLLDRKRKTPPEAEDHMGYVFELDVTSHDVVTLANRPRHSSIWLSKKLQEKGKEVNWRSLSDFEKKAFDEAQSKEIANVIKNAAVRSLIASEKESLDWRRVMKMRWVLTYKSDGRAKARLVVLGFQAPNLVETQASSPTLSKLGKLLLLTVVANNRWMLESADVASAFLQAIQDLEQEELFVQAPVELGAAFGGSGADDMTVLKLRRAFYGLCHAPRRWFETVSETLIKAGWRQLQYDKCLFVLLDASGHLVGIAGCHVDDFILGGDDKSQVFLKAKDSLKRAFEWGKWDVSSFEFAGCNIQQKPDGTIFMDQKVYSEKWMEEIPLSSTRAAQPRAKATAQEISAIRGALGTLAWRANQVSPQFLADVGLMLSEVPVATVDLMLRLNKIIREAKRTADQVLIFHPFAVSWKDLAVITWADAAQNNRVNKGSTIGMLTCMAPRQILDGDRVPMNLVAWRSQKAPREVLGPNGSEVQAITIGEDLTFLVRSVWAEIHGISPIRGRQDELIRDRTVGALVMDSRGIYDAMTRNTSALHGLRSSRAGYELTIAVKQGKAKKILLQLMGEQQMWRLIYDPAFTAGRRLTKREHERRIREVEANFITCVQHFAVENMFPWAEEEDLMDPELIELKRRAGRTVKILNNMKKRLSSLTAEAKFLQDEIKDRRSMLAKTEKDICKVVEEKEAARKEHKKLRAQSRQSPEMPQVVDYVSQKAEAYELEAQKRNWERKVELAETAAKRIRQAVKNGTQLPAGRN</sequence>
<feature type="compositionally biased region" description="Basic and acidic residues" evidence="9">
    <location>
        <begin position="295"/>
        <end position="306"/>
    </location>
</feature>
<evidence type="ECO:0000256" key="5">
    <source>
        <dbReference type="ARBA" id="ARBA00044506"/>
    </source>
</evidence>
<evidence type="ECO:0000256" key="6">
    <source>
        <dbReference type="ARBA" id="ARBA00044798"/>
    </source>
</evidence>
<feature type="region of interest" description="Disordered" evidence="9">
    <location>
        <begin position="548"/>
        <end position="578"/>
    </location>
</feature>
<dbReference type="InterPro" id="IPR051885">
    <property type="entry name" value="CC_CF"/>
</dbReference>
<feature type="region of interest" description="Disordered" evidence="9">
    <location>
        <begin position="499"/>
        <end position="532"/>
    </location>
</feature>
<evidence type="ECO:0000256" key="3">
    <source>
        <dbReference type="ARBA" id="ARBA00023054"/>
    </source>
</evidence>
<dbReference type="Pfam" id="PF07727">
    <property type="entry name" value="RVT_2"/>
    <property type="match status" value="1"/>
</dbReference>
<dbReference type="GO" id="GO:0003676">
    <property type="term" value="F:nucleic acid binding"/>
    <property type="evidence" value="ECO:0007669"/>
    <property type="project" value="InterPro"/>
</dbReference>
<feature type="compositionally biased region" description="Low complexity" evidence="9">
    <location>
        <begin position="836"/>
        <end position="860"/>
    </location>
</feature>
<dbReference type="SUPFAM" id="SSF53098">
    <property type="entry name" value="Ribonuclease H-like"/>
    <property type="match status" value="1"/>
</dbReference>
<dbReference type="SUPFAM" id="SSF57756">
    <property type="entry name" value="Retrovirus zinc finger-like domains"/>
    <property type="match status" value="1"/>
</dbReference>
<dbReference type="InterPro" id="IPR025254">
    <property type="entry name" value="CCDC113/CCDC96_CC"/>
</dbReference>
<feature type="coiled-coil region" evidence="8">
    <location>
        <begin position="2436"/>
        <end position="2470"/>
    </location>
</feature>
<dbReference type="InterPro" id="IPR012337">
    <property type="entry name" value="RNaseH-like_sf"/>
</dbReference>
<dbReference type="OrthoDB" id="422721at2759"/>
<evidence type="ECO:0000256" key="2">
    <source>
        <dbReference type="ARBA" id="ARBA00022794"/>
    </source>
</evidence>
<reference evidence="12 13" key="1">
    <citation type="submission" date="2016-02" db="EMBL/GenBank/DDBJ databases">
        <title>Genome analysis of coral dinoflagellate symbionts highlights evolutionary adaptations to a symbiotic lifestyle.</title>
        <authorList>
            <person name="Aranda M."/>
            <person name="Li Y."/>
            <person name="Liew Y.J."/>
            <person name="Baumgarten S."/>
            <person name="Simakov O."/>
            <person name="Wilson M."/>
            <person name="Piel J."/>
            <person name="Ashoor H."/>
            <person name="Bougouffa S."/>
            <person name="Bajic V.B."/>
            <person name="Ryu T."/>
            <person name="Ravasi T."/>
            <person name="Bayer T."/>
            <person name="Micklem G."/>
            <person name="Kim H."/>
            <person name="Bhak J."/>
            <person name="Lajeunesse T.C."/>
            <person name="Voolstra C.R."/>
        </authorList>
    </citation>
    <scope>NUCLEOTIDE SEQUENCE [LARGE SCALE GENOMIC DNA]</scope>
    <source>
        <strain evidence="12 13">CCMP2467</strain>
    </source>
</reference>
<evidence type="ECO:0000256" key="8">
    <source>
        <dbReference type="SAM" id="Coils"/>
    </source>
</evidence>
<evidence type="ECO:0000256" key="9">
    <source>
        <dbReference type="SAM" id="MobiDB-lite"/>
    </source>
</evidence>
<evidence type="ECO:0000259" key="10">
    <source>
        <dbReference type="PROSITE" id="PS50158"/>
    </source>
</evidence>
<keyword evidence="7" id="KW-0863">Zinc-finger</keyword>
<dbReference type="InterPro" id="IPR001878">
    <property type="entry name" value="Znf_CCHC"/>
</dbReference>
<gene>
    <name evidence="12" type="primary">ccdc113</name>
    <name evidence="12" type="ORF">AK812_SmicGene19434</name>
</gene>
<organism evidence="12 13">
    <name type="scientific">Symbiodinium microadriaticum</name>
    <name type="common">Dinoflagellate</name>
    <name type="synonym">Zooxanthella microadriatica</name>
    <dbReference type="NCBI Taxonomy" id="2951"/>
    <lineage>
        <taxon>Eukaryota</taxon>
        <taxon>Sar</taxon>
        <taxon>Alveolata</taxon>
        <taxon>Dinophyceae</taxon>
        <taxon>Suessiales</taxon>
        <taxon>Symbiodiniaceae</taxon>
        <taxon>Symbiodinium</taxon>
    </lineage>
</organism>
<feature type="domain" description="Integrase catalytic" evidence="11">
    <location>
        <begin position="1332"/>
        <end position="1504"/>
    </location>
</feature>
<comment type="caution">
    <text evidence="12">The sequence shown here is derived from an EMBL/GenBank/DDBJ whole genome shotgun (WGS) entry which is preliminary data.</text>
</comment>
<evidence type="ECO:0000256" key="1">
    <source>
        <dbReference type="ARBA" id="ARBA00004138"/>
    </source>
</evidence>
<feature type="region of interest" description="Disordered" evidence="9">
    <location>
        <begin position="1757"/>
        <end position="1808"/>
    </location>
</feature>
<keyword evidence="3 8" id="KW-0175">Coiled coil</keyword>
<keyword evidence="7" id="KW-0479">Metal-binding</keyword>
<dbReference type="GO" id="GO:0060271">
    <property type="term" value="P:cilium assembly"/>
    <property type="evidence" value="ECO:0007669"/>
    <property type="project" value="TreeGrafter"/>
</dbReference>
<dbReference type="PROSITE" id="PS50994">
    <property type="entry name" value="INTEGRASE"/>
    <property type="match status" value="1"/>
</dbReference>
<name>A0A1Q9DSM8_SYMMI</name>
<dbReference type="InterPro" id="IPR001584">
    <property type="entry name" value="Integrase_cat-core"/>
</dbReference>
<feature type="compositionally biased region" description="Low complexity" evidence="9">
    <location>
        <begin position="317"/>
        <end position="332"/>
    </location>
</feature>
<dbReference type="GO" id="GO:0015074">
    <property type="term" value="P:DNA integration"/>
    <property type="evidence" value="ECO:0007669"/>
    <property type="project" value="InterPro"/>
</dbReference>
<keyword evidence="13" id="KW-1185">Reference proteome</keyword>
<dbReference type="InterPro" id="IPR036875">
    <property type="entry name" value="Znf_CCHC_sf"/>
</dbReference>
<evidence type="ECO:0000259" key="11">
    <source>
        <dbReference type="PROSITE" id="PS50994"/>
    </source>
</evidence>
<dbReference type="Pfam" id="PF13870">
    <property type="entry name" value="CCDC113_CCDC96_CC"/>
    <property type="match status" value="2"/>
</dbReference>
<dbReference type="OMA" id="SEDWAYY"/>
<dbReference type="InterPro" id="IPR013103">
    <property type="entry name" value="RVT_2"/>
</dbReference>
<keyword evidence="7" id="KW-0862">Zinc</keyword>
<comment type="similarity">
    <text evidence="5">Belongs to the CFAP263 family.</text>
</comment>
<protein>
    <recommendedName>
        <fullName evidence="6">Cilia- and flagella-associated protein 263</fullName>
    </recommendedName>
</protein>
<proteinExistence type="inferred from homology"/>
<feature type="coiled-coil region" evidence="8">
    <location>
        <begin position="76"/>
        <end position="132"/>
    </location>
</feature>
<dbReference type="GO" id="GO:0005930">
    <property type="term" value="C:axoneme"/>
    <property type="evidence" value="ECO:0007669"/>
    <property type="project" value="TreeGrafter"/>
</dbReference>
<feature type="compositionally biased region" description="Acidic residues" evidence="9">
    <location>
        <begin position="285"/>
        <end position="294"/>
    </location>
</feature>
<feature type="compositionally biased region" description="Basic and acidic residues" evidence="9">
    <location>
        <begin position="1793"/>
        <end position="1808"/>
    </location>
</feature>
<dbReference type="PANTHER" id="PTHR15654">
    <property type="entry name" value="COILED-COIL DOMAIN-CONTAINING PROTEIN 113-RELATED"/>
    <property type="match status" value="1"/>
</dbReference>
<feature type="region of interest" description="Disordered" evidence="9">
    <location>
        <begin position="830"/>
        <end position="883"/>
    </location>
</feature>
<dbReference type="Proteomes" id="UP000186817">
    <property type="component" value="Unassembled WGS sequence"/>
</dbReference>
<dbReference type="PROSITE" id="PS50158">
    <property type="entry name" value="ZF_CCHC"/>
    <property type="match status" value="1"/>
</dbReference>
<dbReference type="InterPro" id="IPR036397">
    <property type="entry name" value="RNaseH_sf"/>
</dbReference>
<keyword evidence="2" id="KW-0970">Cilium biogenesis/degradation</keyword>
<feature type="coiled-coil region" evidence="8">
    <location>
        <begin position="2504"/>
        <end position="2538"/>
    </location>
</feature>
<keyword evidence="4" id="KW-0966">Cell projection</keyword>
<dbReference type="GO" id="GO:0008270">
    <property type="term" value="F:zinc ion binding"/>
    <property type="evidence" value="ECO:0007669"/>
    <property type="project" value="UniProtKB-KW"/>
</dbReference>
<accession>A0A1Q9DSM8</accession>
<dbReference type="EMBL" id="LSRX01000406">
    <property type="protein sequence ID" value="OLP98161.1"/>
    <property type="molecule type" value="Genomic_DNA"/>
</dbReference>